<gene>
    <name evidence="6" type="ORF">SAMN04488544_1170</name>
</gene>
<evidence type="ECO:0000313" key="7">
    <source>
        <dbReference type="Proteomes" id="UP000198825"/>
    </source>
</evidence>
<evidence type="ECO:0000256" key="2">
    <source>
        <dbReference type="ARBA" id="ARBA00022679"/>
    </source>
</evidence>
<accession>A0A1H2LZZ6</accession>
<dbReference type="InterPro" id="IPR052028">
    <property type="entry name" value="HipA_Ser/Thr_kinase"/>
</dbReference>
<name>A0A1H2LZZ6_9ACTN</name>
<keyword evidence="2" id="KW-0808">Transferase</keyword>
<evidence type="ECO:0000259" key="5">
    <source>
        <dbReference type="Pfam" id="PF13657"/>
    </source>
</evidence>
<proteinExistence type="inferred from homology"/>
<reference evidence="7" key="1">
    <citation type="submission" date="2016-10" db="EMBL/GenBank/DDBJ databases">
        <authorList>
            <person name="Varghese N."/>
            <person name="Submissions S."/>
        </authorList>
    </citation>
    <scope>NUCLEOTIDE SEQUENCE [LARGE SCALE GENOMIC DNA]</scope>
    <source>
        <strain evidence="7">DSM 21743</strain>
    </source>
</reference>
<dbReference type="EMBL" id="LT629799">
    <property type="protein sequence ID" value="SDU86573.1"/>
    <property type="molecule type" value="Genomic_DNA"/>
</dbReference>
<feature type="domain" description="HipA N-terminal subdomain 1" evidence="5">
    <location>
        <begin position="27"/>
        <end position="93"/>
    </location>
</feature>
<keyword evidence="7" id="KW-1185">Reference proteome</keyword>
<comment type="similarity">
    <text evidence="1">Belongs to the HipA Ser/Thr kinase family.</text>
</comment>
<dbReference type="RefSeq" id="WP_197680632.1">
    <property type="nucleotide sequence ID" value="NZ_LT629799.1"/>
</dbReference>
<dbReference type="STRING" id="546874.SAMN04488544_1170"/>
<evidence type="ECO:0000256" key="1">
    <source>
        <dbReference type="ARBA" id="ARBA00010164"/>
    </source>
</evidence>
<dbReference type="PANTHER" id="PTHR37419">
    <property type="entry name" value="SERINE/THREONINE-PROTEIN KINASE TOXIN HIPA"/>
    <property type="match status" value="1"/>
</dbReference>
<dbReference type="Proteomes" id="UP000198825">
    <property type="component" value="Chromosome I"/>
</dbReference>
<dbReference type="InterPro" id="IPR012893">
    <property type="entry name" value="HipA-like_C"/>
</dbReference>
<feature type="domain" description="HipA-like C-terminal" evidence="4">
    <location>
        <begin position="176"/>
        <end position="380"/>
    </location>
</feature>
<dbReference type="AlphaFoldDB" id="A0A1H2LZZ6"/>
<dbReference type="Pfam" id="PF07804">
    <property type="entry name" value="HipA_C"/>
    <property type="match status" value="1"/>
</dbReference>
<dbReference type="PANTHER" id="PTHR37419:SF8">
    <property type="entry name" value="TOXIN YJJJ"/>
    <property type="match status" value="1"/>
</dbReference>
<keyword evidence="3 6" id="KW-0418">Kinase</keyword>
<evidence type="ECO:0000259" key="4">
    <source>
        <dbReference type="Pfam" id="PF07804"/>
    </source>
</evidence>
<dbReference type="GO" id="GO:0004674">
    <property type="term" value="F:protein serine/threonine kinase activity"/>
    <property type="evidence" value="ECO:0007669"/>
    <property type="project" value="TreeGrafter"/>
</dbReference>
<organism evidence="6 7">
    <name type="scientific">Microlunatus sagamiharensis</name>
    <dbReference type="NCBI Taxonomy" id="546874"/>
    <lineage>
        <taxon>Bacteria</taxon>
        <taxon>Bacillati</taxon>
        <taxon>Actinomycetota</taxon>
        <taxon>Actinomycetes</taxon>
        <taxon>Propionibacteriales</taxon>
        <taxon>Propionibacteriaceae</taxon>
        <taxon>Microlunatus</taxon>
    </lineage>
</organism>
<protein>
    <submittedName>
        <fullName evidence="6">Serine/threonine-protein kinase HipA</fullName>
    </submittedName>
</protein>
<evidence type="ECO:0000313" key="6">
    <source>
        <dbReference type="EMBL" id="SDU86573.1"/>
    </source>
</evidence>
<sequence length="411" mass="44027">MTGVPASRLRVAVDVDGVAAPAATAHVSERRGVVSTTLAYDPAWTGSATAYALSPELPLLDSRHHVTRLPGAFADSAPDRWGRNLIAKRMRTQARLAGQAPPTVREVDYLLGVADQTRQGALRFSLDEGGPFLDVSSDVPRLVALPRLLRAADAVADDSTDDLAAVKELLAAGSGSLGGARPKASVRDGDRLLIAKFPHASDRWDVMAWEKTALDLAQRAGIEVPTSTLVAVGQRRALLLDRFDRRGDVRVGYISAMTLLGSSDGQSVDYLELAEALAEHGAAVAADLGRLWRRIAFMIVVNNVDDHMRNHGFLRTRSGWTLSPAFDLNPDPDPTAARVTTVGFADDAEDALRELVAHARQFRLSATEAEVVLAEVLSATRGWRQAARANGVGEGELARFAPALDRFHAGS</sequence>
<evidence type="ECO:0000256" key="3">
    <source>
        <dbReference type="ARBA" id="ARBA00022777"/>
    </source>
</evidence>
<dbReference type="Pfam" id="PF13657">
    <property type="entry name" value="Couple_hipA"/>
    <property type="match status" value="1"/>
</dbReference>
<dbReference type="InterPro" id="IPR017508">
    <property type="entry name" value="HipA_N1"/>
</dbReference>
<dbReference type="GO" id="GO:0005829">
    <property type="term" value="C:cytosol"/>
    <property type="evidence" value="ECO:0007669"/>
    <property type="project" value="TreeGrafter"/>
</dbReference>